<dbReference type="EMBL" id="AP023368">
    <property type="protein sequence ID" value="BCK01224.1"/>
    <property type="molecule type" value="Genomic_DNA"/>
</dbReference>
<dbReference type="Pfam" id="PF13524">
    <property type="entry name" value="Glyco_trans_1_2"/>
    <property type="match status" value="1"/>
</dbReference>
<organism evidence="2 3">
    <name type="scientific">Anaerocolumna chitinilytica</name>
    <dbReference type="NCBI Taxonomy" id="1727145"/>
    <lineage>
        <taxon>Bacteria</taxon>
        <taxon>Bacillati</taxon>
        <taxon>Bacillota</taxon>
        <taxon>Clostridia</taxon>
        <taxon>Lachnospirales</taxon>
        <taxon>Lachnospiraceae</taxon>
        <taxon>Anaerocolumna</taxon>
    </lineage>
</organism>
<reference evidence="2 3" key="2">
    <citation type="submission" date="2020-08" db="EMBL/GenBank/DDBJ databases">
        <authorList>
            <person name="Ueki A."/>
            <person name="Tonouchi A."/>
        </authorList>
    </citation>
    <scope>NUCLEOTIDE SEQUENCE [LARGE SCALE GENOMIC DNA]</scope>
    <source>
        <strain evidence="2 3">CTTW</strain>
    </source>
</reference>
<sequence length="355" mass="41517">MRVLLCKTGHRMEQMVKEGLLNVEIEVIELCKSPAEKDYEVEFVQELTEYIREQKIDMLWSIGYFPALSRGCAISRVPYIAWEMGESWNTLYSETIKSPWNYIFIAEERIAERFWKKNPGHIFSLQPGVNLRDRSLQSDTVCLCNTDSYPVYYLKNNYSWYAKGYTRGLIEAQQRVYGYHFLPKLINGKYRTEMGKVLYEPYRAGDYSKKKISVMLDDFLCDTITQNEREEVTNRIKALGLYSESEVPAVNVCIPSRKCRTGIPYEMLLTMAAGGFILTGYQEGIAAGFNLGEELIVYEDMKDMEEKVKYYLEHEEEREAIAEKGRIRVENDFRLEDRLEEIFYAVTEGMKHINK</sequence>
<accession>A0A7M3S9F6</accession>
<feature type="domain" description="Spore protein YkvP/CgeB glycosyl transferase-like" evidence="1">
    <location>
        <begin position="271"/>
        <end position="342"/>
    </location>
</feature>
<reference evidence="2 3" key="1">
    <citation type="submission" date="2020-08" db="EMBL/GenBank/DDBJ databases">
        <title>Draft genome sequencing of an Anaerocolumna strain isolated from anoxic soil subjected to BSD treatment.</title>
        <authorList>
            <person name="Uek A."/>
            <person name="Tonouchi A."/>
        </authorList>
    </citation>
    <scope>NUCLEOTIDE SEQUENCE [LARGE SCALE GENOMIC DNA]</scope>
    <source>
        <strain evidence="2 3">CTTW</strain>
    </source>
</reference>
<evidence type="ECO:0000259" key="1">
    <source>
        <dbReference type="Pfam" id="PF13524"/>
    </source>
</evidence>
<dbReference type="Proteomes" id="UP000515703">
    <property type="component" value="Chromosome"/>
</dbReference>
<dbReference type="Gene3D" id="3.40.50.2000">
    <property type="entry name" value="Glycogen Phosphorylase B"/>
    <property type="match status" value="1"/>
</dbReference>
<evidence type="ECO:0000313" key="3">
    <source>
        <dbReference type="Proteomes" id="UP000515703"/>
    </source>
</evidence>
<dbReference type="InterPro" id="IPR055259">
    <property type="entry name" value="YkvP/CgeB_Glyco_trans-like"/>
</dbReference>
<dbReference type="KEGG" id="acht:bsdcttw_42640"/>
<dbReference type="RefSeq" id="WP_185256817.1">
    <property type="nucleotide sequence ID" value="NZ_AP023368.1"/>
</dbReference>
<gene>
    <name evidence="2" type="ORF">bsdcttw_42640</name>
</gene>
<keyword evidence="3" id="KW-1185">Reference proteome</keyword>
<proteinExistence type="predicted"/>
<protein>
    <recommendedName>
        <fullName evidence="1">Spore protein YkvP/CgeB glycosyl transferase-like domain-containing protein</fullName>
    </recommendedName>
</protein>
<name>A0A7M3S9F6_9FIRM</name>
<dbReference type="AlphaFoldDB" id="A0A7M3S9F6"/>
<evidence type="ECO:0000313" key="2">
    <source>
        <dbReference type="EMBL" id="BCK01224.1"/>
    </source>
</evidence>